<proteinExistence type="predicted"/>
<feature type="domain" description="Histidine kinase" evidence="4">
    <location>
        <begin position="204"/>
        <end position="407"/>
    </location>
</feature>
<comment type="caution">
    <text evidence="5">The sequence shown here is derived from an EMBL/GenBank/DDBJ whole genome shotgun (WGS) entry which is preliminary data.</text>
</comment>
<gene>
    <name evidence="5" type="ORF">O0V09_04820</name>
</gene>
<dbReference type="InterPro" id="IPR029016">
    <property type="entry name" value="GAF-like_dom_sf"/>
</dbReference>
<evidence type="ECO:0000313" key="6">
    <source>
        <dbReference type="Proteomes" id="UP001069090"/>
    </source>
</evidence>
<organism evidence="5 6">
    <name type="scientific">Dasania phycosphaerae</name>
    <dbReference type="NCBI Taxonomy" id="2950436"/>
    <lineage>
        <taxon>Bacteria</taxon>
        <taxon>Pseudomonadati</taxon>
        <taxon>Pseudomonadota</taxon>
        <taxon>Gammaproteobacteria</taxon>
        <taxon>Cellvibrionales</taxon>
        <taxon>Spongiibacteraceae</taxon>
        <taxon>Dasania</taxon>
    </lineage>
</organism>
<dbReference type="EMBL" id="JAPTGG010000003">
    <property type="protein sequence ID" value="MCZ0864509.1"/>
    <property type="molecule type" value="Genomic_DNA"/>
</dbReference>
<dbReference type="SUPFAM" id="SSF47384">
    <property type="entry name" value="Homodimeric domain of signal transducing histidine kinase"/>
    <property type="match status" value="1"/>
</dbReference>
<dbReference type="SMART" id="SM00388">
    <property type="entry name" value="HisKA"/>
    <property type="match status" value="1"/>
</dbReference>
<dbReference type="SUPFAM" id="SSF55874">
    <property type="entry name" value="ATPase domain of HSP90 chaperone/DNA topoisomerase II/histidine kinase"/>
    <property type="match status" value="1"/>
</dbReference>
<keyword evidence="5" id="KW-0808">Transferase</keyword>
<keyword evidence="3" id="KW-0597">Phosphoprotein</keyword>
<dbReference type="Pfam" id="PF01590">
    <property type="entry name" value="GAF"/>
    <property type="match status" value="1"/>
</dbReference>
<dbReference type="Proteomes" id="UP001069090">
    <property type="component" value="Unassembled WGS sequence"/>
</dbReference>
<protein>
    <recommendedName>
        <fullName evidence="2">histidine kinase</fullName>
        <ecNumber evidence="2">2.7.13.3</ecNumber>
    </recommendedName>
</protein>
<dbReference type="InterPro" id="IPR003594">
    <property type="entry name" value="HATPase_dom"/>
</dbReference>
<evidence type="ECO:0000313" key="5">
    <source>
        <dbReference type="EMBL" id="MCZ0864509.1"/>
    </source>
</evidence>
<dbReference type="Gene3D" id="1.10.287.130">
    <property type="match status" value="1"/>
</dbReference>
<dbReference type="RefSeq" id="WP_258330664.1">
    <property type="nucleotide sequence ID" value="NZ_JAPTGG010000003.1"/>
</dbReference>
<comment type="catalytic activity">
    <reaction evidence="1">
        <text>ATP + protein L-histidine = ADP + protein N-phospho-L-histidine.</text>
        <dbReference type="EC" id="2.7.13.3"/>
    </reaction>
</comment>
<evidence type="ECO:0000256" key="1">
    <source>
        <dbReference type="ARBA" id="ARBA00000085"/>
    </source>
</evidence>
<dbReference type="InterPro" id="IPR005467">
    <property type="entry name" value="His_kinase_dom"/>
</dbReference>
<dbReference type="PANTHER" id="PTHR43547">
    <property type="entry name" value="TWO-COMPONENT HISTIDINE KINASE"/>
    <property type="match status" value="1"/>
</dbReference>
<dbReference type="SUPFAM" id="SSF55781">
    <property type="entry name" value="GAF domain-like"/>
    <property type="match status" value="1"/>
</dbReference>
<dbReference type="InterPro" id="IPR003661">
    <property type="entry name" value="HisK_dim/P_dom"/>
</dbReference>
<dbReference type="EC" id="2.7.13.3" evidence="2"/>
<dbReference type="PANTHER" id="PTHR43547:SF2">
    <property type="entry name" value="HYBRID SIGNAL TRANSDUCTION HISTIDINE KINASE C"/>
    <property type="match status" value="1"/>
</dbReference>
<accession>A0A9J6RKK0</accession>
<dbReference type="Pfam" id="PF02518">
    <property type="entry name" value="HATPase_c"/>
    <property type="match status" value="1"/>
</dbReference>
<dbReference type="Gene3D" id="3.30.565.10">
    <property type="entry name" value="Histidine kinase-like ATPase, C-terminal domain"/>
    <property type="match status" value="1"/>
</dbReference>
<dbReference type="PROSITE" id="PS50109">
    <property type="entry name" value="HIS_KIN"/>
    <property type="match status" value="1"/>
</dbReference>
<evidence type="ECO:0000256" key="3">
    <source>
        <dbReference type="ARBA" id="ARBA00022553"/>
    </source>
</evidence>
<dbReference type="InterPro" id="IPR036890">
    <property type="entry name" value="HATPase_C_sf"/>
</dbReference>
<dbReference type="InterPro" id="IPR003018">
    <property type="entry name" value="GAF"/>
</dbReference>
<reference evidence="5 6" key="1">
    <citation type="submission" date="2022-12" db="EMBL/GenBank/DDBJ databases">
        <title>Dasania phycosphaerae sp. nov., isolated from particulate material of the south coast of Korea.</title>
        <authorList>
            <person name="Jiang Y."/>
        </authorList>
    </citation>
    <scope>NUCLEOTIDE SEQUENCE [LARGE SCALE GENOMIC DNA]</scope>
    <source>
        <strain evidence="5 6">GY-19</strain>
    </source>
</reference>
<keyword evidence="5" id="KW-0418">Kinase</keyword>
<dbReference type="Pfam" id="PF00512">
    <property type="entry name" value="HisKA"/>
    <property type="match status" value="1"/>
</dbReference>
<dbReference type="InterPro" id="IPR036097">
    <property type="entry name" value="HisK_dim/P_sf"/>
</dbReference>
<dbReference type="CDD" id="cd00082">
    <property type="entry name" value="HisKA"/>
    <property type="match status" value="1"/>
</dbReference>
<name>A0A9J6RKK0_9GAMM</name>
<dbReference type="Gene3D" id="3.30.450.40">
    <property type="match status" value="1"/>
</dbReference>
<dbReference type="AlphaFoldDB" id="A0A9J6RKK0"/>
<dbReference type="GO" id="GO:0000155">
    <property type="term" value="F:phosphorelay sensor kinase activity"/>
    <property type="evidence" value="ECO:0007669"/>
    <property type="project" value="InterPro"/>
</dbReference>
<keyword evidence="6" id="KW-1185">Reference proteome</keyword>
<evidence type="ECO:0000256" key="2">
    <source>
        <dbReference type="ARBA" id="ARBA00012438"/>
    </source>
</evidence>
<evidence type="ECO:0000259" key="4">
    <source>
        <dbReference type="PROSITE" id="PS50109"/>
    </source>
</evidence>
<sequence length="407" mass="45528">MPYPEFVNNDAFIKMDSSVSEQQQLKAMLANLKRIHQLTATQFASFDELIHQYILSGIDIFGLETGIVSRIENDDYTVCDVISPLEVLKKDQVFALQETYCYEVIKSQSIVGFPNVGQLEYMNSHPVYQNLKLEAYLSAPIYVNNQIFGTLNFTSTNCRKHGFSIHEHDLIELMANSIGTFISLRQKEEKLLALNQQLHRFVGYVSHDLRSPLGAIISFTKMATKPNVPLTRIQLALSSIDKTAKQALEFVNTLLDSAALATGKIQLNQNNHALDQLINDTNTNLALLINDARVDIRTDINPSHQVYCDHQRIEQALSNLLINAIKFSPELSTITISSSQQQKQLLITISNTICEKKVAHGHTDNMLYSSTGFGLEIVKEIAIAHNGAFTSHQENGLYTSELCLPAA</sequence>